<dbReference type="PANTHER" id="PTHR30419">
    <property type="entry name" value="HTH-TYPE TRANSCRIPTIONAL REGULATOR YBHD"/>
    <property type="match status" value="1"/>
</dbReference>
<evidence type="ECO:0000256" key="4">
    <source>
        <dbReference type="ARBA" id="ARBA00023163"/>
    </source>
</evidence>
<dbReference type="PRINTS" id="PR00039">
    <property type="entry name" value="HTHLYSR"/>
</dbReference>
<dbReference type="PANTHER" id="PTHR30419:SF8">
    <property type="entry name" value="NITROGEN ASSIMILATION TRANSCRIPTIONAL ACTIVATOR-RELATED"/>
    <property type="match status" value="1"/>
</dbReference>
<dbReference type="CDD" id="cd08438">
    <property type="entry name" value="PBP2_CidR"/>
    <property type="match status" value="1"/>
</dbReference>
<dbReference type="AlphaFoldDB" id="A0A1E5JNB3"/>
<dbReference type="InterPro" id="IPR036390">
    <property type="entry name" value="WH_DNA-bd_sf"/>
</dbReference>
<gene>
    <name evidence="6" type="primary">cynR</name>
    <name evidence="6" type="ORF">lpari_03162</name>
</gene>
<evidence type="ECO:0000313" key="6">
    <source>
        <dbReference type="EMBL" id="OEH45843.1"/>
    </source>
</evidence>
<reference evidence="6 7" key="1">
    <citation type="submission" date="2016-02" db="EMBL/GenBank/DDBJ databases">
        <title>Secondary metabolites in Legionella.</title>
        <authorList>
            <person name="Tobias N.J."/>
            <person name="Bode H.B."/>
        </authorList>
    </citation>
    <scope>NUCLEOTIDE SEQUENCE [LARGE SCALE GENOMIC DNA]</scope>
    <source>
        <strain evidence="6 7">DSM 19216</strain>
    </source>
</reference>
<keyword evidence="3" id="KW-0238">DNA-binding</keyword>
<evidence type="ECO:0000259" key="5">
    <source>
        <dbReference type="PROSITE" id="PS50931"/>
    </source>
</evidence>
<feature type="domain" description="HTH lysR-type" evidence="5">
    <location>
        <begin position="1"/>
        <end position="58"/>
    </location>
</feature>
<sequence length="307" mass="34370">MEFKLLRSFIEVVRQGSFSKAAETLFATQSTVSKAIKQLEDELGVPLIDRFKKRNVPTAAGEIVYRRGVKLLADRDDLIKELAAIRGLKQGHLRLGIAPVGSSTLFAPLFAEYNQRYPGIEVELIEHGSIKLAECLRAGEIDFAGTLLSVAEEFDCQLIRSEPLVALLASVHPLANRHTISFLELKETPFILFSRDFALYRMILDAGHRAGFEPKVVAQTSQIDFMVELVSAGLGVAFLPRMIAYERLNPQVRFALLEGDEFQWDMAMTWRHDAYLSDAAKAWLALVREVHGEPQKSMQNQLDAGPK</sequence>
<organism evidence="6 7">
    <name type="scientific">Legionella parisiensis</name>
    <dbReference type="NCBI Taxonomy" id="45071"/>
    <lineage>
        <taxon>Bacteria</taxon>
        <taxon>Pseudomonadati</taxon>
        <taxon>Pseudomonadota</taxon>
        <taxon>Gammaproteobacteria</taxon>
        <taxon>Legionellales</taxon>
        <taxon>Legionellaceae</taxon>
        <taxon>Legionella</taxon>
    </lineage>
</organism>
<dbReference type="InterPro" id="IPR005119">
    <property type="entry name" value="LysR_subst-bd"/>
</dbReference>
<dbReference type="Gene3D" id="3.40.190.290">
    <property type="match status" value="1"/>
</dbReference>
<dbReference type="Gene3D" id="1.10.10.10">
    <property type="entry name" value="Winged helix-like DNA-binding domain superfamily/Winged helix DNA-binding domain"/>
    <property type="match status" value="1"/>
</dbReference>
<dbReference type="InterPro" id="IPR050950">
    <property type="entry name" value="HTH-type_LysR_regulators"/>
</dbReference>
<dbReference type="GO" id="GO:0005829">
    <property type="term" value="C:cytosol"/>
    <property type="evidence" value="ECO:0007669"/>
    <property type="project" value="TreeGrafter"/>
</dbReference>
<comment type="caution">
    <text evidence="6">The sequence shown here is derived from an EMBL/GenBank/DDBJ whole genome shotgun (WGS) entry which is preliminary data.</text>
</comment>
<dbReference type="GO" id="GO:0003677">
    <property type="term" value="F:DNA binding"/>
    <property type="evidence" value="ECO:0007669"/>
    <property type="project" value="UniProtKB-KW"/>
</dbReference>
<dbReference type="OrthoDB" id="646694at2"/>
<dbReference type="STRING" id="45071.Lpar_3605"/>
<proteinExistence type="inferred from homology"/>
<protein>
    <submittedName>
        <fullName evidence="6">HTH-type transcriptional regulator CynR</fullName>
    </submittedName>
</protein>
<evidence type="ECO:0000313" key="7">
    <source>
        <dbReference type="Proteomes" id="UP000095229"/>
    </source>
</evidence>
<dbReference type="SUPFAM" id="SSF53850">
    <property type="entry name" value="Periplasmic binding protein-like II"/>
    <property type="match status" value="1"/>
</dbReference>
<dbReference type="FunFam" id="1.10.10.10:FF:000001">
    <property type="entry name" value="LysR family transcriptional regulator"/>
    <property type="match status" value="1"/>
</dbReference>
<keyword evidence="7" id="KW-1185">Reference proteome</keyword>
<dbReference type="Proteomes" id="UP000095229">
    <property type="component" value="Unassembled WGS sequence"/>
</dbReference>
<dbReference type="GO" id="GO:0003700">
    <property type="term" value="F:DNA-binding transcription factor activity"/>
    <property type="evidence" value="ECO:0007669"/>
    <property type="project" value="InterPro"/>
</dbReference>
<evidence type="ECO:0000256" key="1">
    <source>
        <dbReference type="ARBA" id="ARBA00009437"/>
    </source>
</evidence>
<dbReference type="PROSITE" id="PS50931">
    <property type="entry name" value="HTH_LYSR"/>
    <property type="match status" value="1"/>
</dbReference>
<dbReference type="Pfam" id="PF00126">
    <property type="entry name" value="HTH_1"/>
    <property type="match status" value="1"/>
</dbReference>
<dbReference type="RefSeq" id="WP_058519156.1">
    <property type="nucleotide sequence ID" value="NZ_CAAAIE010000009.1"/>
</dbReference>
<dbReference type="Pfam" id="PF03466">
    <property type="entry name" value="LysR_substrate"/>
    <property type="match status" value="1"/>
</dbReference>
<dbReference type="SUPFAM" id="SSF46785">
    <property type="entry name" value="Winged helix' DNA-binding domain"/>
    <property type="match status" value="1"/>
</dbReference>
<dbReference type="InterPro" id="IPR000847">
    <property type="entry name" value="LysR_HTH_N"/>
</dbReference>
<evidence type="ECO:0000256" key="2">
    <source>
        <dbReference type="ARBA" id="ARBA00023015"/>
    </source>
</evidence>
<comment type="similarity">
    <text evidence="1">Belongs to the LysR transcriptional regulatory family.</text>
</comment>
<keyword evidence="4" id="KW-0804">Transcription</keyword>
<dbReference type="PATRIC" id="fig|45071.6.peg.3892"/>
<name>A0A1E5JNB3_9GAMM</name>
<dbReference type="EMBL" id="LSOG01000084">
    <property type="protein sequence ID" value="OEH45843.1"/>
    <property type="molecule type" value="Genomic_DNA"/>
</dbReference>
<keyword evidence="2" id="KW-0805">Transcription regulation</keyword>
<accession>A0A1E5JNB3</accession>
<evidence type="ECO:0000256" key="3">
    <source>
        <dbReference type="ARBA" id="ARBA00023125"/>
    </source>
</evidence>
<dbReference type="InterPro" id="IPR036388">
    <property type="entry name" value="WH-like_DNA-bd_sf"/>
</dbReference>